<name>A0ACC0N8L6_RHOML</name>
<evidence type="ECO:0000313" key="1">
    <source>
        <dbReference type="EMBL" id="KAI8549159.1"/>
    </source>
</evidence>
<comment type="caution">
    <text evidence="1">The sequence shown here is derived from an EMBL/GenBank/DDBJ whole genome shotgun (WGS) entry which is preliminary data.</text>
</comment>
<evidence type="ECO:0000313" key="2">
    <source>
        <dbReference type="Proteomes" id="UP001062846"/>
    </source>
</evidence>
<proteinExistence type="predicted"/>
<gene>
    <name evidence="1" type="ORF">RHMOL_Rhmol06G0004800</name>
</gene>
<dbReference type="Proteomes" id="UP001062846">
    <property type="component" value="Chromosome 6"/>
</dbReference>
<accession>A0ACC0N8L6</accession>
<reference evidence="1" key="1">
    <citation type="submission" date="2022-02" db="EMBL/GenBank/DDBJ databases">
        <title>Plant Genome Project.</title>
        <authorList>
            <person name="Zhang R.-G."/>
        </authorList>
    </citation>
    <scope>NUCLEOTIDE SEQUENCE</scope>
    <source>
        <strain evidence="1">AT1</strain>
    </source>
</reference>
<protein>
    <submittedName>
        <fullName evidence="1">Uncharacterized protein</fullName>
    </submittedName>
</protein>
<dbReference type="EMBL" id="CM046393">
    <property type="protein sequence ID" value="KAI8549159.1"/>
    <property type="molecule type" value="Genomic_DNA"/>
</dbReference>
<sequence>MCSSSKEHRSMLNCSLHHYSLCCGWCGVWSRELRFRMSLAGNLYLGPLWEMTSKMVTKVSLIYQYILHTLMDRPPGYAFVEVEESRDAEDAIRGCDGYDFDGNRLRVALAHEGRGHSSSIDRYSSQSNGRGSRGGVSKRSEYRVLVTGLPSFASWQDLKVFVEEYCATMNKLDAIFWVPLILHSNRGLSLFDGLCCLFCTEF</sequence>
<organism evidence="1 2">
    <name type="scientific">Rhododendron molle</name>
    <name type="common">Chinese azalea</name>
    <name type="synonym">Azalea mollis</name>
    <dbReference type="NCBI Taxonomy" id="49168"/>
    <lineage>
        <taxon>Eukaryota</taxon>
        <taxon>Viridiplantae</taxon>
        <taxon>Streptophyta</taxon>
        <taxon>Embryophyta</taxon>
        <taxon>Tracheophyta</taxon>
        <taxon>Spermatophyta</taxon>
        <taxon>Magnoliopsida</taxon>
        <taxon>eudicotyledons</taxon>
        <taxon>Gunneridae</taxon>
        <taxon>Pentapetalae</taxon>
        <taxon>asterids</taxon>
        <taxon>Ericales</taxon>
        <taxon>Ericaceae</taxon>
        <taxon>Ericoideae</taxon>
        <taxon>Rhodoreae</taxon>
        <taxon>Rhododendron</taxon>
    </lineage>
</organism>
<keyword evidence="2" id="KW-1185">Reference proteome</keyword>